<keyword evidence="3" id="KW-1185">Reference proteome</keyword>
<protein>
    <submittedName>
        <fullName evidence="2">Uncharacterized protein</fullName>
    </submittedName>
</protein>
<dbReference type="EMBL" id="JAWWNJ010000004">
    <property type="protein sequence ID" value="KAK7058037.1"/>
    <property type="molecule type" value="Genomic_DNA"/>
</dbReference>
<feature type="region of interest" description="Disordered" evidence="1">
    <location>
        <begin position="108"/>
        <end position="141"/>
    </location>
</feature>
<comment type="caution">
    <text evidence="2">The sequence shown here is derived from an EMBL/GenBank/DDBJ whole genome shotgun (WGS) entry which is preliminary data.</text>
</comment>
<dbReference type="Proteomes" id="UP001362999">
    <property type="component" value="Unassembled WGS sequence"/>
</dbReference>
<accession>A0AAW0E2U9</accession>
<organism evidence="2 3">
    <name type="scientific">Favolaschia claudopus</name>
    <dbReference type="NCBI Taxonomy" id="2862362"/>
    <lineage>
        <taxon>Eukaryota</taxon>
        <taxon>Fungi</taxon>
        <taxon>Dikarya</taxon>
        <taxon>Basidiomycota</taxon>
        <taxon>Agaricomycotina</taxon>
        <taxon>Agaricomycetes</taxon>
        <taxon>Agaricomycetidae</taxon>
        <taxon>Agaricales</taxon>
        <taxon>Marasmiineae</taxon>
        <taxon>Mycenaceae</taxon>
        <taxon>Favolaschia</taxon>
    </lineage>
</organism>
<sequence length="141" mass="15488">MAEGFFAMLAGRSDNRFPDKQDKAQSAERTARIPCGDQQAYAAIGGESHYHPRMRHIPLSPPLITDYNIADSIFQRGLLPYTKKYPKSQSLQADTAIVSNSERCFVNGASAPPHHHGLHGGALSTDSFGKSYRGRDAPSDW</sequence>
<reference evidence="2 3" key="1">
    <citation type="journal article" date="2024" name="J Genomics">
        <title>Draft genome sequencing and assembly of Favolaschia claudopus CIRM-BRFM 2984 isolated from oak limbs.</title>
        <authorList>
            <person name="Navarro D."/>
            <person name="Drula E."/>
            <person name="Chaduli D."/>
            <person name="Cazenave R."/>
            <person name="Ahrendt S."/>
            <person name="Wang J."/>
            <person name="Lipzen A."/>
            <person name="Daum C."/>
            <person name="Barry K."/>
            <person name="Grigoriev I.V."/>
            <person name="Favel A."/>
            <person name="Rosso M.N."/>
            <person name="Martin F."/>
        </authorList>
    </citation>
    <scope>NUCLEOTIDE SEQUENCE [LARGE SCALE GENOMIC DNA]</scope>
    <source>
        <strain evidence="2 3">CIRM-BRFM 2984</strain>
    </source>
</reference>
<proteinExistence type="predicted"/>
<evidence type="ECO:0000313" key="3">
    <source>
        <dbReference type="Proteomes" id="UP001362999"/>
    </source>
</evidence>
<name>A0AAW0E2U9_9AGAR</name>
<evidence type="ECO:0000256" key="1">
    <source>
        <dbReference type="SAM" id="MobiDB-lite"/>
    </source>
</evidence>
<gene>
    <name evidence="2" type="ORF">R3P38DRAFT_3169537</name>
</gene>
<evidence type="ECO:0000313" key="2">
    <source>
        <dbReference type="EMBL" id="KAK7058037.1"/>
    </source>
</evidence>
<dbReference type="AlphaFoldDB" id="A0AAW0E2U9"/>